<comment type="subcellular location">
    <subcellularLocation>
        <location evidence="2 12">Cell inner membrane</location>
        <topology evidence="2 12">Single-pass membrane protein</topology>
    </subcellularLocation>
</comment>
<keyword evidence="8 12" id="KW-0812">Transmembrane</keyword>
<proteinExistence type="inferred from homology"/>
<protein>
    <recommendedName>
        <fullName evidence="4 12">Heme exporter protein D</fullName>
    </recommendedName>
</protein>
<evidence type="ECO:0000256" key="1">
    <source>
        <dbReference type="ARBA" id="ARBA00002442"/>
    </source>
</evidence>
<comment type="caution">
    <text evidence="14">The sequence shown here is derived from an EMBL/GenBank/DDBJ whole genome shotgun (WGS) entry which is preliminary data.</text>
</comment>
<evidence type="ECO:0000256" key="13">
    <source>
        <dbReference type="SAM" id="MobiDB-lite"/>
    </source>
</evidence>
<evidence type="ECO:0000256" key="5">
    <source>
        <dbReference type="ARBA" id="ARBA00022448"/>
    </source>
</evidence>
<accession>A0A095T6N7</accession>
<dbReference type="PANTHER" id="PTHR37531:SF1">
    <property type="entry name" value="HEME EXPORTER PROTEIN D"/>
    <property type="match status" value="1"/>
</dbReference>
<comment type="function">
    <text evidence="1 12">Required for the export of heme to the periplasm for the biogenesis of c-type cytochromes.</text>
</comment>
<keyword evidence="15" id="KW-1185">Reference proteome</keyword>
<evidence type="ECO:0000256" key="10">
    <source>
        <dbReference type="ARBA" id="ARBA00022989"/>
    </source>
</evidence>
<dbReference type="eggNOG" id="COG3114">
    <property type="taxonomic scope" value="Bacteria"/>
</dbReference>
<dbReference type="Proteomes" id="UP000029577">
    <property type="component" value="Unassembled WGS sequence"/>
</dbReference>
<dbReference type="InterPro" id="IPR007078">
    <property type="entry name" value="Haem_export_protD_CcmD"/>
</dbReference>
<evidence type="ECO:0000256" key="11">
    <source>
        <dbReference type="ARBA" id="ARBA00023136"/>
    </source>
</evidence>
<dbReference type="InterPro" id="IPR052075">
    <property type="entry name" value="Heme_exporter_D"/>
</dbReference>
<evidence type="ECO:0000256" key="8">
    <source>
        <dbReference type="ARBA" id="ARBA00022692"/>
    </source>
</evidence>
<keyword evidence="5 12" id="KW-0813">Transport</keyword>
<reference evidence="14" key="1">
    <citation type="submission" date="2014-12" db="EMBL/GenBank/DDBJ databases">
        <title>The draft genome of the Tatumella morbirosei type strain, LMG23360T isolated from pineapple rot.</title>
        <authorList>
            <person name="Smits T.H."/>
            <person name="Palmer M."/>
            <person name="Venter S.N."/>
            <person name="Duffy B."/>
            <person name="Steenkamp E.T."/>
            <person name="Chan W.Y."/>
            <person name="Coutinho T.A."/>
            <person name="Coetzee M.P."/>
            <person name="De Maayer P."/>
        </authorList>
    </citation>
    <scope>NUCLEOTIDE SEQUENCE [LARGE SCALE GENOMIC DNA]</scope>
    <source>
        <strain evidence="14">LMG 23360</strain>
    </source>
</reference>
<name>A0A095T6N7_9GAMM</name>
<evidence type="ECO:0000313" key="14">
    <source>
        <dbReference type="EMBL" id="KGD72352.1"/>
    </source>
</evidence>
<dbReference type="NCBIfam" id="TIGR03141">
    <property type="entry name" value="cytochro_ccmD"/>
    <property type="match status" value="1"/>
</dbReference>
<evidence type="ECO:0000256" key="6">
    <source>
        <dbReference type="ARBA" id="ARBA00022475"/>
    </source>
</evidence>
<evidence type="ECO:0000256" key="4">
    <source>
        <dbReference type="ARBA" id="ARBA00016461"/>
    </source>
</evidence>
<gene>
    <name evidence="14" type="ORF">HA49_16585</name>
</gene>
<dbReference type="AlphaFoldDB" id="A0A095T6N7"/>
<sequence length="77" mass="8774">MTPAFSSWSSFFQMGGYAFYVWLSVGMTLLALGCLIIHTLVQRKQLLKEIRQRESRERRISAAKRKKTAANTAGDHL</sequence>
<keyword evidence="7 12" id="KW-0997">Cell inner membrane</keyword>
<evidence type="ECO:0000256" key="3">
    <source>
        <dbReference type="ARBA" id="ARBA00008741"/>
    </source>
</evidence>
<evidence type="ECO:0000256" key="2">
    <source>
        <dbReference type="ARBA" id="ARBA00004377"/>
    </source>
</evidence>
<dbReference type="PANTHER" id="PTHR37531">
    <property type="entry name" value="HEME EXPORTER PROTEIN D"/>
    <property type="match status" value="1"/>
</dbReference>
<evidence type="ECO:0000256" key="12">
    <source>
        <dbReference type="RuleBase" id="RU363101"/>
    </source>
</evidence>
<dbReference type="STRING" id="642227.HA49_16585"/>
<dbReference type="RefSeq" id="WP_038021871.1">
    <property type="nucleotide sequence ID" value="NZ_JPKR02000003.1"/>
</dbReference>
<evidence type="ECO:0000256" key="9">
    <source>
        <dbReference type="ARBA" id="ARBA00022748"/>
    </source>
</evidence>
<dbReference type="GO" id="GO:0017004">
    <property type="term" value="P:cytochrome complex assembly"/>
    <property type="evidence" value="ECO:0007669"/>
    <property type="project" value="UniProtKB-KW"/>
</dbReference>
<evidence type="ECO:0000256" key="7">
    <source>
        <dbReference type="ARBA" id="ARBA00022519"/>
    </source>
</evidence>
<dbReference type="GO" id="GO:0015886">
    <property type="term" value="P:heme transport"/>
    <property type="evidence" value="ECO:0007669"/>
    <property type="project" value="InterPro"/>
</dbReference>
<evidence type="ECO:0000313" key="15">
    <source>
        <dbReference type="Proteomes" id="UP000029577"/>
    </source>
</evidence>
<feature type="region of interest" description="Disordered" evidence="13">
    <location>
        <begin position="55"/>
        <end position="77"/>
    </location>
</feature>
<keyword evidence="6 12" id="KW-1003">Cell membrane</keyword>
<keyword evidence="11 12" id="KW-0472">Membrane</keyword>
<dbReference type="GO" id="GO:1903607">
    <property type="term" value="P:cytochrome c biosynthetic process"/>
    <property type="evidence" value="ECO:0007669"/>
    <property type="project" value="TreeGrafter"/>
</dbReference>
<dbReference type="OrthoDB" id="9815607at2"/>
<dbReference type="Pfam" id="PF04995">
    <property type="entry name" value="CcmD"/>
    <property type="match status" value="1"/>
</dbReference>
<organism evidence="14 15">
    <name type="scientific">Tatumella morbirosei</name>
    <dbReference type="NCBI Taxonomy" id="642227"/>
    <lineage>
        <taxon>Bacteria</taxon>
        <taxon>Pseudomonadati</taxon>
        <taxon>Pseudomonadota</taxon>
        <taxon>Gammaproteobacteria</taxon>
        <taxon>Enterobacterales</taxon>
        <taxon>Erwiniaceae</taxon>
        <taxon>Tatumella</taxon>
    </lineage>
</organism>
<comment type="similarity">
    <text evidence="3 12">Belongs to the CcmD/CycX/HelD family.</text>
</comment>
<keyword evidence="9 12" id="KW-0201">Cytochrome c-type biogenesis</keyword>
<dbReference type="GO" id="GO:0005886">
    <property type="term" value="C:plasma membrane"/>
    <property type="evidence" value="ECO:0007669"/>
    <property type="project" value="UniProtKB-SubCell"/>
</dbReference>
<feature type="transmembrane region" description="Helical" evidence="12">
    <location>
        <begin position="20"/>
        <end position="41"/>
    </location>
</feature>
<dbReference type="EMBL" id="JPKR02000003">
    <property type="protein sequence ID" value="KGD72352.1"/>
    <property type="molecule type" value="Genomic_DNA"/>
</dbReference>
<keyword evidence="10 12" id="KW-1133">Transmembrane helix</keyword>